<name>A0A667WXR0_9TELE</name>
<dbReference type="PROSITE" id="PS50168">
    <property type="entry name" value="DED"/>
    <property type="match status" value="1"/>
</dbReference>
<dbReference type="InterPro" id="IPR001875">
    <property type="entry name" value="DED_dom"/>
</dbReference>
<dbReference type="PANTHER" id="PTHR15077">
    <property type="entry name" value="FAS-ASSOCIATING DEATH DOMAIN-CONTAINING PROTEIN FADD"/>
    <property type="match status" value="1"/>
</dbReference>
<dbReference type="GO" id="GO:0097191">
    <property type="term" value="P:extrinsic apoptotic signaling pathway"/>
    <property type="evidence" value="ECO:0007669"/>
    <property type="project" value="TreeGrafter"/>
</dbReference>
<dbReference type="Gene3D" id="1.10.533.10">
    <property type="entry name" value="Death Domain, Fas"/>
    <property type="match status" value="2"/>
</dbReference>
<dbReference type="RefSeq" id="XP_029901359.1">
    <property type="nucleotide sequence ID" value="XM_030045499.1"/>
</dbReference>
<evidence type="ECO:0000313" key="3">
    <source>
        <dbReference type="Ensembl" id="ENSMMDP00005010380.1"/>
    </source>
</evidence>
<dbReference type="GO" id="GO:0043065">
    <property type="term" value="P:positive regulation of apoptotic process"/>
    <property type="evidence" value="ECO:0007669"/>
    <property type="project" value="Ensembl"/>
</dbReference>
<feature type="domain" description="DED" evidence="2">
    <location>
        <begin position="5"/>
        <end position="82"/>
    </location>
</feature>
<dbReference type="Proteomes" id="UP000472263">
    <property type="component" value="Chromosome 3"/>
</dbReference>
<sequence length="193" mass="22149">MTSSQFQAVLLQISIALTREQLEQMKFLCEKIGKNRKEKLDTGYKLFEALTERGELGEDNTTFLSGLLKQVHRQDLATKLDNYDTEHLAEPSDNQPSETERAKLDIATEVIVDNIGRAWRQLGRKLRLTEAKLESISEKHPRDLEETVRELLKQWRRSQAAQASAEELIKALRACQHNLTADKVEQKLKDSGY</sequence>
<dbReference type="GeneID" id="115354944"/>
<evidence type="ECO:0000259" key="1">
    <source>
        <dbReference type="PROSITE" id="PS50017"/>
    </source>
</evidence>
<dbReference type="CDD" id="cd08336">
    <property type="entry name" value="DED_FADD"/>
    <property type="match status" value="1"/>
</dbReference>
<dbReference type="GeneTree" id="ENSGT00390000002105"/>
<keyword evidence="4" id="KW-1185">Reference proteome</keyword>
<dbReference type="SMART" id="SM00031">
    <property type="entry name" value="DED"/>
    <property type="match status" value="1"/>
</dbReference>
<protein>
    <submittedName>
        <fullName evidence="3">Fas (tnfrsf6)-associated via death domain</fullName>
    </submittedName>
</protein>
<dbReference type="InterPro" id="IPR000488">
    <property type="entry name" value="Death_dom"/>
</dbReference>
<dbReference type="PANTHER" id="PTHR15077:SF10">
    <property type="entry name" value="FAS-ASSOCIATED DEATH DOMAIN PROTEIN"/>
    <property type="match status" value="1"/>
</dbReference>
<reference evidence="3" key="3">
    <citation type="submission" date="2025-09" db="UniProtKB">
        <authorList>
            <consortium name="Ensembl"/>
        </authorList>
    </citation>
    <scope>IDENTIFICATION</scope>
</reference>
<reference evidence="3" key="2">
    <citation type="submission" date="2025-08" db="UniProtKB">
        <authorList>
            <consortium name="Ensembl"/>
        </authorList>
    </citation>
    <scope>IDENTIFICATION</scope>
</reference>
<dbReference type="GO" id="GO:0089720">
    <property type="term" value="F:caspase binding"/>
    <property type="evidence" value="ECO:0007669"/>
    <property type="project" value="TreeGrafter"/>
</dbReference>
<dbReference type="InterPro" id="IPR016729">
    <property type="entry name" value="FADD"/>
</dbReference>
<dbReference type="SUPFAM" id="SSF47986">
    <property type="entry name" value="DEATH domain"/>
    <property type="match status" value="1"/>
</dbReference>
<dbReference type="AlphaFoldDB" id="A0A667WXR0"/>
<dbReference type="FunCoup" id="A0A667WXR0">
    <property type="interactions" value="1444"/>
</dbReference>
<dbReference type="GO" id="GO:0005123">
    <property type="term" value="F:death receptor binding"/>
    <property type="evidence" value="ECO:0007669"/>
    <property type="project" value="TreeGrafter"/>
</dbReference>
<evidence type="ECO:0000259" key="2">
    <source>
        <dbReference type="PROSITE" id="PS50168"/>
    </source>
</evidence>
<dbReference type="OrthoDB" id="100767at2759"/>
<dbReference type="Pfam" id="PF00531">
    <property type="entry name" value="Death"/>
    <property type="match status" value="1"/>
</dbReference>
<accession>A0A667WXR0</accession>
<feature type="domain" description="Death" evidence="1">
    <location>
        <begin position="104"/>
        <end position="188"/>
    </location>
</feature>
<dbReference type="PROSITE" id="PS50017">
    <property type="entry name" value="DEATH_DOMAIN"/>
    <property type="match status" value="1"/>
</dbReference>
<organism evidence="3 4">
    <name type="scientific">Myripristis murdjan</name>
    <name type="common">pinecone soldierfish</name>
    <dbReference type="NCBI Taxonomy" id="586833"/>
    <lineage>
        <taxon>Eukaryota</taxon>
        <taxon>Metazoa</taxon>
        <taxon>Chordata</taxon>
        <taxon>Craniata</taxon>
        <taxon>Vertebrata</taxon>
        <taxon>Euteleostomi</taxon>
        <taxon>Actinopterygii</taxon>
        <taxon>Neopterygii</taxon>
        <taxon>Teleostei</taxon>
        <taxon>Neoteleostei</taxon>
        <taxon>Acanthomorphata</taxon>
        <taxon>Holocentriformes</taxon>
        <taxon>Holocentridae</taxon>
        <taxon>Myripristis</taxon>
    </lineage>
</organism>
<reference evidence="3" key="1">
    <citation type="submission" date="2019-06" db="EMBL/GenBank/DDBJ databases">
        <authorList>
            <consortium name="Wellcome Sanger Institute Data Sharing"/>
        </authorList>
    </citation>
    <scope>NUCLEOTIDE SEQUENCE [LARGE SCALE GENOMIC DNA]</scope>
</reference>
<dbReference type="Pfam" id="PF01335">
    <property type="entry name" value="DED"/>
    <property type="match status" value="1"/>
</dbReference>
<dbReference type="FunFam" id="1.10.533.10:FF:000059">
    <property type="entry name" value="Fas-associated via death domain"/>
    <property type="match status" value="1"/>
</dbReference>
<proteinExistence type="predicted"/>
<gene>
    <name evidence="3" type="primary">fadd</name>
</gene>
<dbReference type="SMART" id="SM00005">
    <property type="entry name" value="DEATH"/>
    <property type="match status" value="1"/>
</dbReference>
<dbReference type="GO" id="GO:0045089">
    <property type="term" value="P:positive regulation of innate immune response"/>
    <property type="evidence" value="ECO:0007669"/>
    <property type="project" value="TreeGrafter"/>
</dbReference>
<dbReference type="InParanoid" id="A0A667WXR0"/>
<dbReference type="GO" id="GO:0031265">
    <property type="term" value="C:CD95 death-inducing signaling complex"/>
    <property type="evidence" value="ECO:0007669"/>
    <property type="project" value="TreeGrafter"/>
</dbReference>
<dbReference type="Ensembl" id="ENSMMDT00005010691.1">
    <property type="protein sequence ID" value="ENSMMDP00005010380.1"/>
    <property type="gene ID" value="ENSMMDG00005005603.1"/>
</dbReference>
<dbReference type="InterPro" id="IPR011029">
    <property type="entry name" value="DEATH-like_dom_sf"/>
</dbReference>
<dbReference type="CTD" id="8772"/>
<evidence type="ECO:0000313" key="4">
    <source>
        <dbReference type="Proteomes" id="UP000472263"/>
    </source>
</evidence>